<evidence type="ECO:0000259" key="10">
    <source>
        <dbReference type="PROSITE" id="PS50089"/>
    </source>
</evidence>
<evidence type="ECO:0000256" key="6">
    <source>
        <dbReference type="ARBA" id="ARBA00022786"/>
    </source>
</evidence>
<organism evidence="11 12">
    <name type="scientific">Panicum miliaceum</name>
    <name type="common">Proso millet</name>
    <name type="synonym">Broomcorn millet</name>
    <dbReference type="NCBI Taxonomy" id="4540"/>
    <lineage>
        <taxon>Eukaryota</taxon>
        <taxon>Viridiplantae</taxon>
        <taxon>Streptophyta</taxon>
        <taxon>Embryophyta</taxon>
        <taxon>Tracheophyta</taxon>
        <taxon>Spermatophyta</taxon>
        <taxon>Magnoliopsida</taxon>
        <taxon>Liliopsida</taxon>
        <taxon>Poales</taxon>
        <taxon>Poaceae</taxon>
        <taxon>PACMAD clade</taxon>
        <taxon>Panicoideae</taxon>
        <taxon>Panicodae</taxon>
        <taxon>Paniceae</taxon>
        <taxon>Panicinae</taxon>
        <taxon>Panicum</taxon>
        <taxon>Panicum sect. Panicum</taxon>
    </lineage>
</organism>
<evidence type="ECO:0000256" key="2">
    <source>
        <dbReference type="ARBA" id="ARBA00012483"/>
    </source>
</evidence>
<dbReference type="Pfam" id="PF14369">
    <property type="entry name" value="Zn_ribbon_19"/>
    <property type="match status" value="1"/>
</dbReference>
<dbReference type="InterPro" id="IPR039525">
    <property type="entry name" value="RNF126-like_zinc-ribbon"/>
</dbReference>
<proteinExistence type="predicted"/>
<dbReference type="GO" id="GO:0016567">
    <property type="term" value="P:protein ubiquitination"/>
    <property type="evidence" value="ECO:0007669"/>
    <property type="project" value="TreeGrafter"/>
</dbReference>
<dbReference type="Gene3D" id="3.30.40.10">
    <property type="entry name" value="Zinc/RING finger domain, C3HC4 (zinc finger)"/>
    <property type="match status" value="1"/>
</dbReference>
<dbReference type="FunFam" id="3.30.40.10:FF:000430">
    <property type="entry name" value="E3 ubiquitin-protein ligase RDUF2"/>
    <property type="match status" value="1"/>
</dbReference>
<keyword evidence="6" id="KW-0833">Ubl conjugation pathway</keyword>
<evidence type="ECO:0000256" key="5">
    <source>
        <dbReference type="ARBA" id="ARBA00022771"/>
    </source>
</evidence>
<dbReference type="GO" id="GO:0005737">
    <property type="term" value="C:cytoplasm"/>
    <property type="evidence" value="ECO:0007669"/>
    <property type="project" value="TreeGrafter"/>
</dbReference>
<dbReference type="SMART" id="SM00184">
    <property type="entry name" value="RING"/>
    <property type="match status" value="1"/>
</dbReference>
<comment type="caution">
    <text evidence="11">The sequence shown here is derived from an EMBL/GenBank/DDBJ whole genome shotgun (WGS) entry which is preliminary data.</text>
</comment>
<dbReference type="EMBL" id="PQIB02000005">
    <property type="protein sequence ID" value="RLN18001.1"/>
    <property type="molecule type" value="Genomic_DNA"/>
</dbReference>
<accession>A0A3L6SAM7</accession>
<evidence type="ECO:0000313" key="11">
    <source>
        <dbReference type="EMBL" id="RLN18001.1"/>
    </source>
</evidence>
<feature type="compositionally biased region" description="Polar residues" evidence="9">
    <location>
        <begin position="257"/>
        <end position="267"/>
    </location>
</feature>
<evidence type="ECO:0000256" key="8">
    <source>
        <dbReference type="PROSITE-ProRule" id="PRU00175"/>
    </source>
</evidence>
<keyword evidence="5 8" id="KW-0863">Zinc-finger</keyword>
<dbReference type="GO" id="GO:0061630">
    <property type="term" value="F:ubiquitin protein ligase activity"/>
    <property type="evidence" value="ECO:0007669"/>
    <property type="project" value="UniProtKB-EC"/>
</dbReference>
<evidence type="ECO:0000256" key="4">
    <source>
        <dbReference type="ARBA" id="ARBA00022723"/>
    </source>
</evidence>
<dbReference type="EC" id="2.3.2.27" evidence="2"/>
<dbReference type="PROSITE" id="PS50089">
    <property type="entry name" value="ZF_RING_2"/>
    <property type="match status" value="1"/>
</dbReference>
<sequence>MESSPVSYWCYRCSRFVRVSPATVVCPECDGGFLEQFPQQPPRGGGGSGRRGTMNPVIVLRGGSLSGFELYYDDGAGDGLRPLPGDVQHLLMGSGFHRLLDQFSRLEAAAPRPPASKAAVESMPSVTISGSGAHCAVCQEAFEPGAAGREMPCKHVYHQDCILPWLSLRNSCPVCRQELPAAATPDAEADAGLTIWRLPRGGFAVGRFAGGPREQLPVVYTELDGGFSNGVGPRRVTWPEGEGQVDGGEELKRDGYEQTSWSDRGNQIRSNKHFKKVDMKNFSGPCDDGDGHLFVRLPQQRQSTGGADRRSRSSPSPPSHAALSWEPIGTVGRATTAAVKNLYDVAMWAMGFPESEIPRHDELARATPNAKAWSGLFGKSDKRSLARQLR</sequence>
<dbReference type="InterPro" id="IPR010543">
    <property type="entry name" value="DUF1117"/>
</dbReference>
<dbReference type="Pfam" id="PF13639">
    <property type="entry name" value="zf-RING_2"/>
    <property type="match status" value="1"/>
</dbReference>
<dbReference type="Pfam" id="PF06547">
    <property type="entry name" value="DUF1117"/>
    <property type="match status" value="1"/>
</dbReference>
<dbReference type="PANTHER" id="PTHR15710">
    <property type="entry name" value="E3 UBIQUITIN-PROTEIN LIGASE PRAJA"/>
    <property type="match status" value="1"/>
</dbReference>
<evidence type="ECO:0000256" key="9">
    <source>
        <dbReference type="SAM" id="MobiDB-lite"/>
    </source>
</evidence>
<evidence type="ECO:0000256" key="7">
    <source>
        <dbReference type="ARBA" id="ARBA00022833"/>
    </source>
</evidence>
<dbReference type="InterPro" id="IPR001841">
    <property type="entry name" value="Znf_RING"/>
</dbReference>
<dbReference type="Proteomes" id="UP000275267">
    <property type="component" value="Unassembled WGS sequence"/>
</dbReference>
<dbReference type="GO" id="GO:0008270">
    <property type="term" value="F:zinc ion binding"/>
    <property type="evidence" value="ECO:0007669"/>
    <property type="project" value="UniProtKB-KW"/>
</dbReference>
<name>A0A3L6SAM7_PANMI</name>
<feature type="region of interest" description="Disordered" evidence="9">
    <location>
        <begin position="300"/>
        <end position="324"/>
    </location>
</feature>
<keyword evidence="12" id="KW-1185">Reference proteome</keyword>
<gene>
    <name evidence="11" type="ORF">C2845_PM02G30310</name>
</gene>
<feature type="domain" description="RING-type" evidence="10">
    <location>
        <begin position="135"/>
        <end position="176"/>
    </location>
</feature>
<feature type="region of interest" description="Disordered" evidence="9">
    <location>
        <begin position="231"/>
        <end position="267"/>
    </location>
</feature>
<dbReference type="AlphaFoldDB" id="A0A3L6SAM7"/>
<keyword evidence="7" id="KW-0862">Zinc</keyword>
<evidence type="ECO:0000256" key="1">
    <source>
        <dbReference type="ARBA" id="ARBA00000900"/>
    </source>
</evidence>
<reference evidence="12" key="1">
    <citation type="journal article" date="2019" name="Nat. Commun.">
        <title>The genome of broomcorn millet.</title>
        <authorList>
            <person name="Zou C."/>
            <person name="Miki D."/>
            <person name="Li D."/>
            <person name="Tang Q."/>
            <person name="Xiao L."/>
            <person name="Rajput S."/>
            <person name="Deng P."/>
            <person name="Jia W."/>
            <person name="Huang R."/>
            <person name="Zhang M."/>
            <person name="Sun Y."/>
            <person name="Hu J."/>
            <person name="Fu X."/>
            <person name="Schnable P.S."/>
            <person name="Li F."/>
            <person name="Zhang H."/>
            <person name="Feng B."/>
            <person name="Zhu X."/>
            <person name="Liu R."/>
            <person name="Schnable J.C."/>
            <person name="Zhu J.-K."/>
            <person name="Zhang H."/>
        </authorList>
    </citation>
    <scope>NUCLEOTIDE SEQUENCE [LARGE SCALE GENOMIC DNA]</scope>
</reference>
<dbReference type="SUPFAM" id="SSF57850">
    <property type="entry name" value="RING/U-box"/>
    <property type="match status" value="1"/>
</dbReference>
<comment type="catalytic activity">
    <reaction evidence="1">
        <text>S-ubiquitinyl-[E2 ubiquitin-conjugating enzyme]-L-cysteine + [acceptor protein]-L-lysine = [E2 ubiquitin-conjugating enzyme]-L-cysteine + N(6)-ubiquitinyl-[acceptor protein]-L-lysine.</text>
        <dbReference type="EC" id="2.3.2.27"/>
    </reaction>
</comment>
<keyword evidence="4" id="KW-0479">Metal-binding</keyword>
<dbReference type="InterPro" id="IPR013083">
    <property type="entry name" value="Znf_RING/FYVE/PHD"/>
</dbReference>
<dbReference type="STRING" id="4540.A0A3L6SAM7"/>
<dbReference type="PANTHER" id="PTHR15710:SF114">
    <property type="entry name" value="RING-TYPE E3 UBIQUITIN TRANSFERASE"/>
    <property type="match status" value="1"/>
</dbReference>
<evidence type="ECO:0000313" key="12">
    <source>
        <dbReference type="Proteomes" id="UP000275267"/>
    </source>
</evidence>
<keyword evidence="3" id="KW-0808">Transferase</keyword>
<evidence type="ECO:0000256" key="3">
    <source>
        <dbReference type="ARBA" id="ARBA00022679"/>
    </source>
</evidence>
<protein>
    <recommendedName>
        <fullName evidence="2">RING-type E3 ubiquitin transferase</fullName>
        <ecNumber evidence="2">2.3.2.27</ecNumber>
    </recommendedName>
</protein>
<dbReference type="OrthoDB" id="8062037at2759"/>